<accession>A0AA35S7Q9</accession>
<name>A0AA35S7Q9_GEOBA</name>
<evidence type="ECO:0000313" key="2">
    <source>
        <dbReference type="Proteomes" id="UP001174909"/>
    </source>
</evidence>
<keyword evidence="2" id="KW-1185">Reference proteome</keyword>
<organism evidence="1 2">
    <name type="scientific">Geodia barretti</name>
    <name type="common">Barrett's horny sponge</name>
    <dbReference type="NCBI Taxonomy" id="519541"/>
    <lineage>
        <taxon>Eukaryota</taxon>
        <taxon>Metazoa</taxon>
        <taxon>Porifera</taxon>
        <taxon>Demospongiae</taxon>
        <taxon>Heteroscleromorpha</taxon>
        <taxon>Tetractinellida</taxon>
        <taxon>Astrophorina</taxon>
        <taxon>Geodiidae</taxon>
        <taxon>Geodia</taxon>
    </lineage>
</organism>
<dbReference type="Proteomes" id="UP001174909">
    <property type="component" value="Unassembled WGS sequence"/>
</dbReference>
<proteinExistence type="predicted"/>
<reference evidence="1" key="1">
    <citation type="submission" date="2023-03" db="EMBL/GenBank/DDBJ databases">
        <authorList>
            <person name="Steffen K."/>
            <person name="Cardenas P."/>
        </authorList>
    </citation>
    <scope>NUCLEOTIDE SEQUENCE</scope>
</reference>
<dbReference type="EMBL" id="CASHTH010002114">
    <property type="protein sequence ID" value="CAI8024995.1"/>
    <property type="molecule type" value="Genomic_DNA"/>
</dbReference>
<protein>
    <submittedName>
        <fullName evidence="1">Uncharacterized protein</fullName>
    </submittedName>
</protein>
<gene>
    <name evidence="1" type="ORF">GBAR_LOCUS14476</name>
</gene>
<dbReference type="AlphaFoldDB" id="A0AA35S7Q9"/>
<comment type="caution">
    <text evidence="1">The sequence shown here is derived from an EMBL/GenBank/DDBJ whole genome shotgun (WGS) entry which is preliminary data.</text>
</comment>
<evidence type="ECO:0000313" key="1">
    <source>
        <dbReference type="EMBL" id="CAI8024995.1"/>
    </source>
</evidence>
<sequence length="50" mass="5262">MVMGTRGVRTMAVLTGETLRKNVSGGSVSSLSAVVWMSNDIAESRLVPPL</sequence>